<evidence type="ECO:0008006" key="3">
    <source>
        <dbReference type="Google" id="ProtNLM"/>
    </source>
</evidence>
<organism evidence="1 2">
    <name type="scientific">Dimargaris verticillata</name>
    <dbReference type="NCBI Taxonomy" id="2761393"/>
    <lineage>
        <taxon>Eukaryota</taxon>
        <taxon>Fungi</taxon>
        <taxon>Fungi incertae sedis</taxon>
        <taxon>Zoopagomycota</taxon>
        <taxon>Kickxellomycotina</taxon>
        <taxon>Dimargaritomycetes</taxon>
        <taxon>Dimargaritales</taxon>
        <taxon>Dimargaritaceae</taxon>
        <taxon>Dimargaris</taxon>
    </lineage>
</organism>
<keyword evidence="2" id="KW-1185">Reference proteome</keyword>
<protein>
    <recommendedName>
        <fullName evidence="3">P-loop containing nucleoside triphosphate hydrolase protein</fullName>
    </recommendedName>
</protein>
<dbReference type="EMBL" id="JANBQB010000023">
    <property type="protein sequence ID" value="KAJ1984307.1"/>
    <property type="molecule type" value="Genomic_DNA"/>
</dbReference>
<dbReference type="OrthoDB" id="6362633at2759"/>
<evidence type="ECO:0000313" key="2">
    <source>
        <dbReference type="Proteomes" id="UP001151582"/>
    </source>
</evidence>
<comment type="caution">
    <text evidence="1">The sequence shown here is derived from an EMBL/GenBank/DDBJ whole genome shotgun (WGS) entry which is preliminary data.</text>
</comment>
<dbReference type="Proteomes" id="UP001151582">
    <property type="component" value="Unassembled WGS sequence"/>
</dbReference>
<name>A0A9W8EBK9_9FUNG</name>
<evidence type="ECO:0000313" key="1">
    <source>
        <dbReference type="EMBL" id="KAJ1984307.1"/>
    </source>
</evidence>
<dbReference type="AlphaFoldDB" id="A0A9W8EBK9"/>
<dbReference type="SUPFAM" id="SSF52540">
    <property type="entry name" value="P-loop containing nucleoside triphosphate hydrolases"/>
    <property type="match status" value="1"/>
</dbReference>
<dbReference type="InterPro" id="IPR027417">
    <property type="entry name" value="P-loop_NTPase"/>
</dbReference>
<sequence>MSHQQLTAIVDHLAAVHARLPLDQRYLVSLSGRDQAIIVPMDGFHWSRVKLGTFPDPEEALRRRGAPYTFDAQAVRAPITPRTNHIMAPTFDHHHKDPQPNSLVITPQHRMVLFEGLYLQLASVDLWQDIPPLMDEAWWIECPLAVCRKRVIQRHVDSGISPDHDAATVRTDDNDLRNARFILDHHIPTVDRIIEQPIDGSGVS</sequence>
<dbReference type="Gene3D" id="3.40.50.300">
    <property type="entry name" value="P-loop containing nucleotide triphosphate hydrolases"/>
    <property type="match status" value="2"/>
</dbReference>
<gene>
    <name evidence="1" type="ORF">H4R34_000731</name>
</gene>
<proteinExistence type="predicted"/>
<accession>A0A9W8EBK9</accession>
<reference evidence="1" key="1">
    <citation type="submission" date="2022-07" db="EMBL/GenBank/DDBJ databases">
        <title>Phylogenomic reconstructions and comparative analyses of Kickxellomycotina fungi.</title>
        <authorList>
            <person name="Reynolds N.K."/>
            <person name="Stajich J.E."/>
            <person name="Barry K."/>
            <person name="Grigoriev I.V."/>
            <person name="Crous P."/>
            <person name="Smith M.E."/>
        </authorList>
    </citation>
    <scope>NUCLEOTIDE SEQUENCE</scope>
    <source>
        <strain evidence="1">RSA 567</strain>
    </source>
</reference>